<dbReference type="InterPro" id="IPR014001">
    <property type="entry name" value="Helicase_ATP-bd"/>
</dbReference>
<protein>
    <submittedName>
        <fullName evidence="9">DEAD/DEAH box helicase</fullName>
    </submittedName>
</protein>
<dbReference type="PANTHER" id="PTHR47959:SF1">
    <property type="entry name" value="ATP-DEPENDENT RNA HELICASE DBPA"/>
    <property type="match status" value="1"/>
</dbReference>
<dbReference type="PROSITE" id="PS51192">
    <property type="entry name" value="HELICASE_ATP_BIND_1"/>
    <property type="match status" value="1"/>
</dbReference>
<sequence length="406" mass="44235">MHLAHRESQRQSLSLFLGGQSTVWLGAMTEDPCASFVETGLTAPVRDNLSRMGVRIPSPIQIQAIPPILSGRDVEGIAPTGTGKTIAFAAPLTQRLLGAPHERIPHVARIICLSPTRELANQTGGAWRGCAKGTGLKVVVTIGGVPRARQVRDLEAGADILVATPGRLVDLLSDGAVVADATTALVVDEADRMLDLGFIDDMMSIASRLPVTHQTLLFSATMPAEIVDLGRRLLHRPVRVKVDTADAPPPRIRQQVMFIPPRHKLGALVSFLSTHPSRRVLIFTETRRQADDLANALGREMTCGVMHGEHTQARRERTLRDFRDHKLHVLIATDVMARGIDVEDVMLVVNYDIPRQAEAYVHRIGRTARAGRQGSALSLCAPEERLLLKDIERVTGARLKAIDPPA</sequence>
<reference evidence="9 10" key="1">
    <citation type="submission" date="2019-06" db="EMBL/GenBank/DDBJ databases">
        <title>Whole genome shotgun sequence of Komagataeibacter hansenii NBRC 14820.</title>
        <authorList>
            <person name="Hosoyama A."/>
            <person name="Uohara A."/>
            <person name="Ohji S."/>
            <person name="Ichikawa N."/>
        </authorList>
    </citation>
    <scope>NUCLEOTIDE SEQUENCE [LARGE SCALE GENOMIC DNA]</scope>
    <source>
        <strain evidence="9 10">NBRC 14820</strain>
    </source>
</reference>
<dbReference type="CDD" id="cd18787">
    <property type="entry name" value="SF2_C_DEAD"/>
    <property type="match status" value="1"/>
</dbReference>
<dbReference type="InterPro" id="IPR027417">
    <property type="entry name" value="P-loop_NTPase"/>
</dbReference>
<evidence type="ECO:0000259" key="8">
    <source>
        <dbReference type="PROSITE" id="PS51194"/>
    </source>
</evidence>
<evidence type="ECO:0000259" key="7">
    <source>
        <dbReference type="PROSITE" id="PS51192"/>
    </source>
</evidence>
<dbReference type="Gene3D" id="3.40.50.300">
    <property type="entry name" value="P-loop containing nucleotide triphosphate hydrolases"/>
    <property type="match status" value="2"/>
</dbReference>
<dbReference type="PROSITE" id="PS51194">
    <property type="entry name" value="HELICASE_CTER"/>
    <property type="match status" value="1"/>
</dbReference>
<evidence type="ECO:0000256" key="4">
    <source>
        <dbReference type="ARBA" id="ARBA00022840"/>
    </source>
</evidence>
<evidence type="ECO:0000256" key="5">
    <source>
        <dbReference type="ARBA" id="ARBA00038437"/>
    </source>
</evidence>
<dbReference type="SUPFAM" id="SSF52540">
    <property type="entry name" value="P-loop containing nucleoside triphosphate hydrolases"/>
    <property type="match status" value="1"/>
</dbReference>
<dbReference type="Pfam" id="PF00270">
    <property type="entry name" value="DEAD"/>
    <property type="match status" value="1"/>
</dbReference>
<dbReference type="InterPro" id="IPR001650">
    <property type="entry name" value="Helicase_C-like"/>
</dbReference>
<name>A0ABQ0SDS4_NOVHA</name>
<keyword evidence="3 6" id="KW-0347">Helicase</keyword>
<dbReference type="InterPro" id="IPR044742">
    <property type="entry name" value="DEAD/DEAH_RhlB"/>
</dbReference>
<dbReference type="SMART" id="SM00490">
    <property type="entry name" value="HELICc"/>
    <property type="match status" value="1"/>
</dbReference>
<feature type="domain" description="Helicase C-terminal" evidence="8">
    <location>
        <begin position="251"/>
        <end position="406"/>
    </location>
</feature>
<evidence type="ECO:0000256" key="2">
    <source>
        <dbReference type="ARBA" id="ARBA00022801"/>
    </source>
</evidence>
<gene>
    <name evidence="9" type="primary">rhlE2</name>
    <name evidence="9" type="ORF">GHA01_12430</name>
</gene>
<dbReference type="CDD" id="cd00268">
    <property type="entry name" value="DEADc"/>
    <property type="match status" value="1"/>
</dbReference>
<dbReference type="PANTHER" id="PTHR47959">
    <property type="entry name" value="ATP-DEPENDENT RNA HELICASE RHLE-RELATED"/>
    <property type="match status" value="1"/>
</dbReference>
<keyword evidence="1 6" id="KW-0547">Nucleotide-binding</keyword>
<feature type="domain" description="Helicase ATP-binding" evidence="7">
    <location>
        <begin position="65"/>
        <end position="240"/>
    </location>
</feature>
<dbReference type="Proteomes" id="UP000319478">
    <property type="component" value="Unassembled WGS sequence"/>
</dbReference>
<comment type="similarity">
    <text evidence="5 6">Belongs to the DEAD box helicase family.</text>
</comment>
<proteinExistence type="inferred from homology"/>
<keyword evidence="4 6" id="KW-0067">ATP-binding</keyword>
<keyword evidence="2 6" id="KW-0378">Hydrolase</keyword>
<dbReference type="InterPro" id="IPR011545">
    <property type="entry name" value="DEAD/DEAH_box_helicase_dom"/>
</dbReference>
<dbReference type="GO" id="GO:0004386">
    <property type="term" value="F:helicase activity"/>
    <property type="evidence" value="ECO:0007669"/>
    <property type="project" value="UniProtKB-KW"/>
</dbReference>
<dbReference type="InterPro" id="IPR000629">
    <property type="entry name" value="RNA-helicase_DEAD-box_CS"/>
</dbReference>
<comment type="caution">
    <text evidence="9">The sequence shown here is derived from an EMBL/GenBank/DDBJ whole genome shotgun (WGS) entry which is preliminary data.</text>
</comment>
<evidence type="ECO:0000256" key="6">
    <source>
        <dbReference type="RuleBase" id="RU000492"/>
    </source>
</evidence>
<keyword evidence="10" id="KW-1185">Reference proteome</keyword>
<dbReference type="PROSITE" id="PS00039">
    <property type="entry name" value="DEAD_ATP_HELICASE"/>
    <property type="match status" value="1"/>
</dbReference>
<accession>A0ABQ0SDS4</accession>
<evidence type="ECO:0000313" key="10">
    <source>
        <dbReference type="Proteomes" id="UP000319478"/>
    </source>
</evidence>
<dbReference type="Pfam" id="PF00271">
    <property type="entry name" value="Helicase_C"/>
    <property type="match status" value="1"/>
</dbReference>
<organism evidence="9 10">
    <name type="scientific">Novacetimonas hansenii</name>
    <name type="common">Komagataeibacter hansenii</name>
    <dbReference type="NCBI Taxonomy" id="436"/>
    <lineage>
        <taxon>Bacteria</taxon>
        <taxon>Pseudomonadati</taxon>
        <taxon>Pseudomonadota</taxon>
        <taxon>Alphaproteobacteria</taxon>
        <taxon>Acetobacterales</taxon>
        <taxon>Acetobacteraceae</taxon>
        <taxon>Novacetimonas</taxon>
    </lineage>
</organism>
<dbReference type="InterPro" id="IPR050079">
    <property type="entry name" value="DEAD_box_RNA_helicase"/>
</dbReference>
<evidence type="ECO:0000313" key="9">
    <source>
        <dbReference type="EMBL" id="GEC63394.1"/>
    </source>
</evidence>
<dbReference type="SMART" id="SM00487">
    <property type="entry name" value="DEXDc"/>
    <property type="match status" value="1"/>
</dbReference>
<evidence type="ECO:0000256" key="3">
    <source>
        <dbReference type="ARBA" id="ARBA00022806"/>
    </source>
</evidence>
<evidence type="ECO:0000256" key="1">
    <source>
        <dbReference type="ARBA" id="ARBA00022741"/>
    </source>
</evidence>
<dbReference type="EMBL" id="BJNN01000076">
    <property type="protein sequence ID" value="GEC63394.1"/>
    <property type="molecule type" value="Genomic_DNA"/>
</dbReference>